<comment type="caution">
    <text evidence="1">The sequence shown here is derived from an EMBL/GenBank/DDBJ whole genome shotgun (WGS) entry which is preliminary data.</text>
</comment>
<accession>A0A644W5R6</accession>
<protein>
    <submittedName>
        <fullName evidence="1">Uncharacterized protein</fullName>
    </submittedName>
</protein>
<dbReference type="AlphaFoldDB" id="A0A644W5R6"/>
<organism evidence="1">
    <name type="scientific">bioreactor metagenome</name>
    <dbReference type="NCBI Taxonomy" id="1076179"/>
    <lineage>
        <taxon>unclassified sequences</taxon>
        <taxon>metagenomes</taxon>
        <taxon>ecological metagenomes</taxon>
    </lineage>
</organism>
<gene>
    <name evidence="1" type="ORF">SDC9_45339</name>
</gene>
<dbReference type="EMBL" id="VSSQ01000648">
    <property type="protein sequence ID" value="MPL99124.1"/>
    <property type="molecule type" value="Genomic_DNA"/>
</dbReference>
<evidence type="ECO:0000313" key="1">
    <source>
        <dbReference type="EMBL" id="MPL99124.1"/>
    </source>
</evidence>
<name>A0A644W5R6_9ZZZZ</name>
<reference evidence="1" key="1">
    <citation type="submission" date="2019-08" db="EMBL/GenBank/DDBJ databases">
        <authorList>
            <person name="Kucharzyk K."/>
            <person name="Murdoch R.W."/>
            <person name="Higgins S."/>
            <person name="Loffler F."/>
        </authorList>
    </citation>
    <scope>NUCLEOTIDE SEQUENCE</scope>
</reference>
<sequence length="170" mass="20029">MITIDNKLIEEKLKQLKKAIEIAGGKEFLKSIRSDNELALFILQSAFQNEYSCIEVLGKKYSILELLKLKLEYEKSYIKDKKKYVQKIAFKIKEYNTYLDSLIRKYRKNGGIKEFISIKNEIELRYEIDINNFILSSIIKINNDINNDYYGEYLNSKKEDFINAIVTSIV</sequence>
<proteinExistence type="predicted"/>